<feature type="signal peptide" evidence="1">
    <location>
        <begin position="1"/>
        <end position="32"/>
    </location>
</feature>
<accession>A0A5J4ZKC3</accession>
<evidence type="ECO:0000256" key="1">
    <source>
        <dbReference type="SAM" id="SignalP"/>
    </source>
</evidence>
<name>A0A5J4ZKC3_9ASTE</name>
<dbReference type="OrthoDB" id="744797at2759"/>
<reference evidence="2 3" key="1">
    <citation type="submission" date="2019-09" db="EMBL/GenBank/DDBJ databases">
        <title>A chromosome-level genome assembly of the Chinese tupelo Nyssa sinensis.</title>
        <authorList>
            <person name="Yang X."/>
            <person name="Kang M."/>
            <person name="Yang Y."/>
            <person name="Xiong H."/>
            <person name="Wang M."/>
            <person name="Zhang Z."/>
            <person name="Wang Z."/>
            <person name="Wu H."/>
            <person name="Ma T."/>
            <person name="Liu J."/>
            <person name="Xi Z."/>
        </authorList>
    </citation>
    <scope>NUCLEOTIDE SEQUENCE [LARGE SCALE GENOMIC DNA]</scope>
    <source>
        <strain evidence="2">J267</strain>
        <tissue evidence="2">Leaf</tissue>
    </source>
</reference>
<proteinExistence type="predicted"/>
<keyword evidence="1" id="KW-0732">Signal</keyword>
<feature type="chain" id="PRO_5023929858" description="Pollen Ole e 1 allergen and extensin family protein" evidence="1">
    <location>
        <begin position="33"/>
        <end position="197"/>
    </location>
</feature>
<dbReference type="Pfam" id="PF01190">
    <property type="entry name" value="Pollen_Ole_e_1"/>
    <property type="match status" value="1"/>
</dbReference>
<dbReference type="Proteomes" id="UP000325577">
    <property type="component" value="Linkage Group LG6"/>
</dbReference>
<dbReference type="EMBL" id="CM018049">
    <property type="protein sequence ID" value="KAA8519223.1"/>
    <property type="molecule type" value="Genomic_DNA"/>
</dbReference>
<gene>
    <name evidence="2" type="ORF">F0562_013479</name>
</gene>
<evidence type="ECO:0000313" key="3">
    <source>
        <dbReference type="Proteomes" id="UP000325577"/>
    </source>
</evidence>
<protein>
    <recommendedName>
        <fullName evidence="4">Pollen Ole e 1 allergen and extensin family protein</fullName>
    </recommendedName>
</protein>
<dbReference type="PANTHER" id="PTHR47273:SF6">
    <property type="entry name" value="POLLEN OLE E 1 ALLERGEN AND EXTENSIN FAMILY PROTEIN"/>
    <property type="match status" value="1"/>
</dbReference>
<organism evidence="2 3">
    <name type="scientific">Nyssa sinensis</name>
    <dbReference type="NCBI Taxonomy" id="561372"/>
    <lineage>
        <taxon>Eukaryota</taxon>
        <taxon>Viridiplantae</taxon>
        <taxon>Streptophyta</taxon>
        <taxon>Embryophyta</taxon>
        <taxon>Tracheophyta</taxon>
        <taxon>Spermatophyta</taxon>
        <taxon>Magnoliopsida</taxon>
        <taxon>eudicotyledons</taxon>
        <taxon>Gunneridae</taxon>
        <taxon>Pentapetalae</taxon>
        <taxon>asterids</taxon>
        <taxon>Cornales</taxon>
        <taxon>Nyssaceae</taxon>
        <taxon>Nyssa</taxon>
    </lineage>
</organism>
<dbReference type="AlphaFoldDB" id="A0A5J4ZKC3"/>
<sequence length="197" mass="21833">MMSHFHGCNNLMTIIFLMFIFFFSFLGTSVVAGRENPLVELSSREDLVQMAGYGEEKLSTVLVSGTVLCSDEKAQNHPHPVSGASVAVLCHTSGNWKTRKSNWARGTTDEYGDFLIDLPSHLHSSPNLEKICLVKVLQLPRNSLCRPAFTGDHKGVELSSVGNGIRTYTAQRIHLKCKPSKAITKTSGRKEKMLYAY</sequence>
<dbReference type="PANTHER" id="PTHR47273">
    <property type="entry name" value="EXPRESSED PROTEIN"/>
    <property type="match status" value="1"/>
</dbReference>
<evidence type="ECO:0008006" key="4">
    <source>
        <dbReference type="Google" id="ProtNLM"/>
    </source>
</evidence>
<evidence type="ECO:0000313" key="2">
    <source>
        <dbReference type="EMBL" id="KAA8519223.1"/>
    </source>
</evidence>
<keyword evidence="3" id="KW-1185">Reference proteome</keyword>